<dbReference type="AlphaFoldDB" id="A0A183B8E3"/>
<dbReference type="Pfam" id="PF02450">
    <property type="entry name" value="LCAT"/>
    <property type="match status" value="1"/>
</dbReference>
<dbReference type="WBParaSite" id="ECPE_0001551801-mRNA-1">
    <property type="protein sequence ID" value="ECPE_0001551801-mRNA-1"/>
    <property type="gene ID" value="ECPE_0001551801"/>
</dbReference>
<evidence type="ECO:0000313" key="2">
    <source>
        <dbReference type="Proteomes" id="UP000272942"/>
    </source>
</evidence>
<accession>A0A183B8E3</accession>
<gene>
    <name evidence="1" type="ORF">ECPE_LOCUS15478</name>
</gene>
<dbReference type="GO" id="GO:0006629">
    <property type="term" value="P:lipid metabolic process"/>
    <property type="evidence" value="ECO:0007669"/>
    <property type="project" value="InterPro"/>
</dbReference>
<reference evidence="3" key="1">
    <citation type="submission" date="2016-06" db="UniProtKB">
        <authorList>
            <consortium name="WormBaseParasite"/>
        </authorList>
    </citation>
    <scope>IDENTIFICATION</scope>
</reference>
<name>A0A183B8E3_9TREM</name>
<organism evidence="3">
    <name type="scientific">Echinostoma caproni</name>
    <dbReference type="NCBI Taxonomy" id="27848"/>
    <lineage>
        <taxon>Eukaryota</taxon>
        <taxon>Metazoa</taxon>
        <taxon>Spiralia</taxon>
        <taxon>Lophotrochozoa</taxon>
        <taxon>Platyhelminthes</taxon>
        <taxon>Trematoda</taxon>
        <taxon>Digenea</taxon>
        <taxon>Plagiorchiida</taxon>
        <taxon>Echinostomata</taxon>
        <taxon>Echinostomatoidea</taxon>
        <taxon>Echinostomatidae</taxon>
        <taxon>Echinostoma</taxon>
    </lineage>
</organism>
<dbReference type="GO" id="GO:0008374">
    <property type="term" value="F:O-acyltransferase activity"/>
    <property type="evidence" value="ECO:0007669"/>
    <property type="project" value="InterPro"/>
</dbReference>
<protein>
    <submittedName>
        <fullName evidence="3">Poly(3-hydroxybutyrate) depolymerase</fullName>
    </submittedName>
</protein>
<dbReference type="OrthoDB" id="190846at2759"/>
<evidence type="ECO:0000313" key="3">
    <source>
        <dbReference type="WBParaSite" id="ECPE_0001551801-mRNA-1"/>
    </source>
</evidence>
<dbReference type="InterPro" id="IPR029058">
    <property type="entry name" value="AB_hydrolase_fold"/>
</dbReference>
<sequence>MSVDGLVGPTGIDELYCVYGTGLATTYQMVYLPPTFYRSPFPDQSPTLITGDGDGTVHTRSLQLCRYWPGARSFEWPGAEHLRIVGDSRLIDLLSKVSGCSHH</sequence>
<dbReference type="EMBL" id="UZAN01060722">
    <property type="protein sequence ID" value="VDP92750.1"/>
    <property type="molecule type" value="Genomic_DNA"/>
</dbReference>
<proteinExistence type="predicted"/>
<evidence type="ECO:0000313" key="1">
    <source>
        <dbReference type="EMBL" id="VDP92750.1"/>
    </source>
</evidence>
<dbReference type="Gene3D" id="3.40.50.1820">
    <property type="entry name" value="alpha/beta hydrolase"/>
    <property type="match status" value="1"/>
</dbReference>
<dbReference type="InterPro" id="IPR003386">
    <property type="entry name" value="LACT/PDAT_acylTrfase"/>
</dbReference>
<reference evidence="1 2" key="2">
    <citation type="submission" date="2018-11" db="EMBL/GenBank/DDBJ databases">
        <authorList>
            <consortium name="Pathogen Informatics"/>
        </authorList>
    </citation>
    <scope>NUCLEOTIDE SEQUENCE [LARGE SCALE GENOMIC DNA]</scope>
    <source>
        <strain evidence="1 2">Egypt</strain>
    </source>
</reference>
<dbReference type="Proteomes" id="UP000272942">
    <property type="component" value="Unassembled WGS sequence"/>
</dbReference>
<keyword evidence="2" id="KW-1185">Reference proteome</keyword>